<evidence type="ECO:0000256" key="1">
    <source>
        <dbReference type="SAM" id="Phobius"/>
    </source>
</evidence>
<dbReference type="EMBL" id="QJPH01000164">
    <property type="protein sequence ID" value="PZN84117.1"/>
    <property type="molecule type" value="Genomic_DNA"/>
</dbReference>
<gene>
    <name evidence="2" type="primary">traL</name>
    <name evidence="2" type="ORF">DM484_03215</name>
</gene>
<reference evidence="2 3" key="1">
    <citation type="journal article" date="2018" name="Aquat. Microb. Ecol.">
        <title>Gammaproteobacterial methanotrophs dominate.</title>
        <authorList>
            <person name="Rissanen A.J."/>
            <person name="Saarenheimo J."/>
            <person name="Tiirola M."/>
            <person name="Peura S."/>
            <person name="Aalto S.L."/>
            <person name="Karvinen A."/>
            <person name="Nykanen H."/>
        </authorList>
    </citation>
    <scope>NUCLEOTIDE SEQUENCE [LARGE SCALE GENOMIC DNA]</scope>
    <source>
        <strain evidence="2">AMbin10</strain>
    </source>
</reference>
<organism evidence="2 3">
    <name type="scientific">Candidatus Methylumidiphilus alinenensis</name>
    <dbReference type="NCBI Taxonomy" id="2202197"/>
    <lineage>
        <taxon>Bacteria</taxon>
        <taxon>Pseudomonadati</taxon>
        <taxon>Pseudomonadota</taxon>
        <taxon>Gammaproteobacteria</taxon>
        <taxon>Methylococcales</taxon>
        <taxon>Candidatus Methylumidiphilus</taxon>
    </lineage>
</organism>
<protein>
    <submittedName>
        <fullName evidence="2">Type IV conjugative transfer system protein TraL</fullName>
    </submittedName>
</protein>
<sequence length="93" mass="10454">MEPVTIPKHIDDPVTLLVWSADEFAPAAFMLILGILIGQVTAMIVLSVIAIKAYRRFRDNRPDGFPLHAAYWVGMLPSKATTIPNPFIREFYP</sequence>
<comment type="caution">
    <text evidence="2">The sequence shown here is derived from an EMBL/GenBank/DDBJ whole genome shotgun (WGS) entry which is preliminary data.</text>
</comment>
<feature type="transmembrane region" description="Helical" evidence="1">
    <location>
        <begin position="27"/>
        <end position="51"/>
    </location>
</feature>
<dbReference type="Pfam" id="PF07178">
    <property type="entry name" value="TraL"/>
    <property type="match status" value="1"/>
</dbReference>
<dbReference type="GO" id="GO:0019867">
    <property type="term" value="C:outer membrane"/>
    <property type="evidence" value="ECO:0007669"/>
    <property type="project" value="InterPro"/>
</dbReference>
<proteinExistence type="predicted"/>
<evidence type="ECO:0000313" key="2">
    <source>
        <dbReference type="EMBL" id="PZN84117.1"/>
    </source>
</evidence>
<accession>A0A2W4TPE1</accession>
<keyword evidence="1" id="KW-0472">Membrane</keyword>
<evidence type="ECO:0000313" key="3">
    <source>
        <dbReference type="Proteomes" id="UP000249396"/>
    </source>
</evidence>
<dbReference type="InterPro" id="IPR009838">
    <property type="entry name" value="T4SS_TraL"/>
</dbReference>
<dbReference type="NCBIfam" id="TIGR02762">
    <property type="entry name" value="TraL_TIGR"/>
    <property type="match status" value="1"/>
</dbReference>
<dbReference type="Proteomes" id="UP000249396">
    <property type="component" value="Unassembled WGS sequence"/>
</dbReference>
<name>A0A2W4TPE1_9GAMM</name>
<dbReference type="AlphaFoldDB" id="A0A2W4TPE1"/>
<keyword evidence="1" id="KW-1133">Transmembrane helix</keyword>
<keyword evidence="1" id="KW-0812">Transmembrane</keyword>